<dbReference type="PROSITE" id="PS50157">
    <property type="entry name" value="ZINC_FINGER_C2H2_2"/>
    <property type="match status" value="1"/>
</dbReference>
<dbReference type="PANTHER" id="PTHR47660:SF3">
    <property type="entry name" value="FINGER DOMAIN PROTEIN, PUTATIVE (AFU_ORTHOLOGUE AFUA_4G03310)-RELATED"/>
    <property type="match status" value="1"/>
</dbReference>
<protein>
    <recommendedName>
        <fullName evidence="13">Zn(2)-C6 fungal-type domain-containing protein</fullName>
    </recommendedName>
</protein>
<dbReference type="SUPFAM" id="SSF57701">
    <property type="entry name" value="Zn2/Cys6 DNA-binding domain"/>
    <property type="match status" value="1"/>
</dbReference>
<dbReference type="EMBL" id="KN846952">
    <property type="protein sequence ID" value="KIV82177.1"/>
    <property type="molecule type" value="Genomic_DNA"/>
</dbReference>
<dbReference type="GO" id="GO:0003677">
    <property type="term" value="F:DNA binding"/>
    <property type="evidence" value="ECO:0007669"/>
    <property type="project" value="UniProtKB-KW"/>
</dbReference>
<dbReference type="PROSITE" id="PS00463">
    <property type="entry name" value="ZN2_CY6_FUNGAL_1"/>
    <property type="match status" value="1"/>
</dbReference>
<evidence type="ECO:0000256" key="3">
    <source>
        <dbReference type="ARBA" id="ARBA00023015"/>
    </source>
</evidence>
<name>A0A0D1YH68_9EURO</name>
<gene>
    <name evidence="11" type="ORF">PV11_04305</name>
</gene>
<reference evidence="11 12" key="1">
    <citation type="submission" date="2015-01" db="EMBL/GenBank/DDBJ databases">
        <title>The Genome Sequence of Exophiala sideris CBS121828.</title>
        <authorList>
            <consortium name="The Broad Institute Genomics Platform"/>
            <person name="Cuomo C."/>
            <person name="de Hoog S."/>
            <person name="Gorbushina A."/>
            <person name="Stielow B."/>
            <person name="Teixiera M."/>
            <person name="Abouelleil A."/>
            <person name="Chapman S.B."/>
            <person name="Priest M."/>
            <person name="Young S.K."/>
            <person name="Wortman J."/>
            <person name="Nusbaum C."/>
            <person name="Birren B."/>
        </authorList>
    </citation>
    <scope>NUCLEOTIDE SEQUENCE [LARGE SCALE GENOMIC DNA]</scope>
    <source>
        <strain evidence="11 12">CBS 121828</strain>
    </source>
</reference>
<dbReference type="AlphaFoldDB" id="A0A0D1YH68"/>
<evidence type="ECO:0000256" key="8">
    <source>
        <dbReference type="SAM" id="MobiDB-lite"/>
    </source>
</evidence>
<keyword evidence="7" id="KW-0863">Zinc-finger</keyword>
<keyword evidence="4" id="KW-0238">DNA-binding</keyword>
<dbReference type="GO" id="GO:0008270">
    <property type="term" value="F:zinc ion binding"/>
    <property type="evidence" value="ECO:0007669"/>
    <property type="project" value="UniProtKB-KW"/>
</dbReference>
<sequence>MYDGDLQSVLRCGQCNKPFDKPSTLKRHGYYCRSRRTGTVTRPRSCVSCAKVKARCDQRRPECSRCMTKAIDCHYPTNAPQTRPRDRLSDGASPGQREIVPPLVDPPGVEVREESNNVRDAFLDTGLVMPDPDFANLNEPLDFEFPEVDFADFLIPQANEDTVQDPSTSSSSSSSLVRHSTPSTDLQQPRLSASPSLNVRSLIQRPKIKTASQRTVKLIFHTLKSYPLMMLRDNTLPPFIHPCSISSNAENNCMEPLTNCISLVHMISSGVRGSRKLFWRNVRLECERWCEEPERLDRWGLLAAMQALSIYVLIRVDEGETVDNDFDFLLITTVIIIAKQLRDTYQTSNTESALYDYSLESSWKDWIFEESSRRICVVYRVVNLLVYFEPAALCDMQTDLVLAPLPAKKQLWEAGDGYAWRAETERDPAAQIAFGLAADGELVKLDEGPLCCSDAIMLHQPLEHREIGNWDQWCSGMDGFGALVMLTASLIG</sequence>
<keyword evidence="2" id="KW-0862">Zinc</keyword>
<evidence type="ECO:0000256" key="7">
    <source>
        <dbReference type="PROSITE-ProRule" id="PRU00042"/>
    </source>
</evidence>
<dbReference type="Pfam" id="PF00172">
    <property type="entry name" value="Zn_clus"/>
    <property type="match status" value="1"/>
</dbReference>
<dbReference type="SMART" id="SM00066">
    <property type="entry name" value="GAL4"/>
    <property type="match status" value="1"/>
</dbReference>
<accession>A0A0D1YH68</accession>
<feature type="compositionally biased region" description="Low complexity" evidence="8">
    <location>
        <begin position="167"/>
        <end position="184"/>
    </location>
</feature>
<evidence type="ECO:0000256" key="4">
    <source>
        <dbReference type="ARBA" id="ARBA00023125"/>
    </source>
</evidence>
<dbReference type="HOGENOM" id="CLU_044368_2_0_1"/>
<proteinExistence type="predicted"/>
<feature type="region of interest" description="Disordered" evidence="8">
    <location>
        <begin position="161"/>
        <end position="193"/>
    </location>
</feature>
<evidence type="ECO:0000256" key="1">
    <source>
        <dbReference type="ARBA" id="ARBA00022723"/>
    </source>
</evidence>
<evidence type="ECO:0000256" key="6">
    <source>
        <dbReference type="ARBA" id="ARBA00023242"/>
    </source>
</evidence>
<keyword evidence="6" id="KW-0539">Nucleus</keyword>
<dbReference type="InterPro" id="IPR013087">
    <property type="entry name" value="Znf_C2H2_type"/>
</dbReference>
<dbReference type="PROSITE" id="PS50048">
    <property type="entry name" value="ZN2_CY6_FUNGAL_2"/>
    <property type="match status" value="1"/>
</dbReference>
<dbReference type="OrthoDB" id="4117996at2759"/>
<evidence type="ECO:0000313" key="11">
    <source>
        <dbReference type="EMBL" id="KIV82177.1"/>
    </source>
</evidence>
<feature type="domain" description="C2H2-type" evidence="10">
    <location>
        <begin position="10"/>
        <end position="43"/>
    </location>
</feature>
<keyword evidence="5" id="KW-0804">Transcription</keyword>
<evidence type="ECO:0000313" key="12">
    <source>
        <dbReference type="Proteomes" id="UP000053599"/>
    </source>
</evidence>
<evidence type="ECO:0008006" key="13">
    <source>
        <dbReference type="Google" id="ProtNLM"/>
    </source>
</evidence>
<dbReference type="InterPro" id="IPR036864">
    <property type="entry name" value="Zn2-C6_fun-type_DNA-bd_sf"/>
</dbReference>
<organism evidence="11 12">
    <name type="scientific">Exophiala sideris</name>
    <dbReference type="NCBI Taxonomy" id="1016849"/>
    <lineage>
        <taxon>Eukaryota</taxon>
        <taxon>Fungi</taxon>
        <taxon>Dikarya</taxon>
        <taxon>Ascomycota</taxon>
        <taxon>Pezizomycotina</taxon>
        <taxon>Eurotiomycetes</taxon>
        <taxon>Chaetothyriomycetidae</taxon>
        <taxon>Chaetothyriales</taxon>
        <taxon>Herpotrichiellaceae</taxon>
        <taxon>Exophiala</taxon>
    </lineage>
</organism>
<keyword evidence="1" id="KW-0479">Metal-binding</keyword>
<feature type="domain" description="Zn(2)-C6 fungal-type" evidence="9">
    <location>
        <begin position="45"/>
        <end position="75"/>
    </location>
</feature>
<dbReference type="InterPro" id="IPR001138">
    <property type="entry name" value="Zn2Cys6_DnaBD"/>
</dbReference>
<dbReference type="CDD" id="cd00067">
    <property type="entry name" value="GAL4"/>
    <property type="match status" value="1"/>
</dbReference>
<dbReference type="Proteomes" id="UP000053599">
    <property type="component" value="Unassembled WGS sequence"/>
</dbReference>
<evidence type="ECO:0000256" key="2">
    <source>
        <dbReference type="ARBA" id="ARBA00022833"/>
    </source>
</evidence>
<dbReference type="Gene3D" id="4.10.240.10">
    <property type="entry name" value="Zn(2)-C6 fungal-type DNA-binding domain"/>
    <property type="match status" value="1"/>
</dbReference>
<dbReference type="STRING" id="1016849.A0A0D1YH68"/>
<evidence type="ECO:0000259" key="9">
    <source>
        <dbReference type="PROSITE" id="PS50048"/>
    </source>
</evidence>
<dbReference type="PANTHER" id="PTHR47660">
    <property type="entry name" value="TRANSCRIPTION FACTOR WITH C2H2 AND ZN(2)-CYS(6) DNA BINDING DOMAIN (EUROFUNG)-RELATED-RELATED"/>
    <property type="match status" value="1"/>
</dbReference>
<feature type="region of interest" description="Disordered" evidence="8">
    <location>
        <begin position="77"/>
        <end position="110"/>
    </location>
</feature>
<keyword evidence="3" id="KW-0805">Transcription regulation</keyword>
<evidence type="ECO:0000259" key="10">
    <source>
        <dbReference type="PROSITE" id="PS50157"/>
    </source>
</evidence>
<evidence type="ECO:0000256" key="5">
    <source>
        <dbReference type="ARBA" id="ARBA00023163"/>
    </source>
</evidence>
<dbReference type="GO" id="GO:0000981">
    <property type="term" value="F:DNA-binding transcription factor activity, RNA polymerase II-specific"/>
    <property type="evidence" value="ECO:0007669"/>
    <property type="project" value="InterPro"/>
</dbReference>